<gene>
    <name evidence="2" type="ORF">MSBRM_2028</name>
</gene>
<evidence type="ECO:0000313" key="2">
    <source>
        <dbReference type="EMBL" id="AKB55026.1"/>
    </source>
</evidence>
<dbReference type="Proteomes" id="UP000033033">
    <property type="component" value="Chromosome"/>
</dbReference>
<dbReference type="KEGG" id="mby:MSBRM_2028"/>
<name>A0A0E3LNM4_METBA</name>
<feature type="compositionally biased region" description="Basic residues" evidence="1">
    <location>
        <begin position="45"/>
        <end position="57"/>
    </location>
</feature>
<dbReference type="AlphaFoldDB" id="A0A0E3LNM4"/>
<sequence length="57" mass="6414">MPTCQDCRFYTAIDELKGECFSLGFEVHGKTDSKKCPERAFRPNKGPKSKKSGAHNH</sequence>
<dbReference type="PATRIC" id="fig|1434108.4.peg.2587"/>
<dbReference type="HOGENOM" id="CLU_2985656_0_0_2"/>
<organism evidence="2 3">
    <name type="scientific">Methanosarcina barkeri MS</name>
    <dbReference type="NCBI Taxonomy" id="1434108"/>
    <lineage>
        <taxon>Archaea</taxon>
        <taxon>Methanobacteriati</taxon>
        <taxon>Methanobacteriota</taxon>
        <taxon>Stenosarchaea group</taxon>
        <taxon>Methanomicrobia</taxon>
        <taxon>Methanosarcinales</taxon>
        <taxon>Methanosarcinaceae</taxon>
        <taxon>Methanosarcina</taxon>
    </lineage>
</organism>
<accession>A0A0E3LNM4</accession>
<feature type="region of interest" description="Disordered" evidence="1">
    <location>
        <begin position="29"/>
        <end position="57"/>
    </location>
</feature>
<dbReference type="GeneID" id="60340030"/>
<proteinExistence type="predicted"/>
<evidence type="ECO:0000313" key="3">
    <source>
        <dbReference type="Proteomes" id="UP000033033"/>
    </source>
</evidence>
<dbReference type="RefSeq" id="WP_176722113.1">
    <property type="nucleotide sequence ID" value="NZ_CP009528.1"/>
</dbReference>
<keyword evidence="3" id="KW-1185">Reference proteome</keyword>
<reference evidence="2 3" key="1">
    <citation type="submission" date="2014-07" db="EMBL/GenBank/DDBJ databases">
        <title>Methanogenic archaea and the global carbon cycle.</title>
        <authorList>
            <person name="Henriksen J.R."/>
            <person name="Luke J."/>
            <person name="Reinhart S."/>
            <person name="Benedict M.N."/>
            <person name="Youngblut N.D."/>
            <person name="Metcalf M.E."/>
            <person name="Whitaker R.J."/>
            <person name="Metcalf W.W."/>
        </authorList>
    </citation>
    <scope>NUCLEOTIDE SEQUENCE [LARGE SCALE GENOMIC DNA]</scope>
    <source>
        <strain evidence="2 3">MS</strain>
    </source>
</reference>
<dbReference type="EMBL" id="CP009528">
    <property type="protein sequence ID" value="AKB55026.1"/>
    <property type="molecule type" value="Genomic_DNA"/>
</dbReference>
<protein>
    <submittedName>
        <fullName evidence="2">Uncharacterized protein</fullName>
    </submittedName>
</protein>
<evidence type="ECO:0000256" key="1">
    <source>
        <dbReference type="SAM" id="MobiDB-lite"/>
    </source>
</evidence>
<feature type="compositionally biased region" description="Basic and acidic residues" evidence="1">
    <location>
        <begin position="29"/>
        <end position="41"/>
    </location>
</feature>